<name>A0A5B0KKM5_9PROT</name>
<evidence type="ECO:0000256" key="1">
    <source>
        <dbReference type="SAM" id="MobiDB-lite"/>
    </source>
</evidence>
<sequence>MPEKAGLPGDAPAYHSRPDTSDALWAREVSGRLLRFAPVAPFDATGKRGHRARDMAPAPPRAAVDQQIRHQHLQPVGAGQPRVPVGQFAGGAAVFILVRPPPKPPIPRHCYAPSSASTTS</sequence>
<protein>
    <submittedName>
        <fullName evidence="2">Uncharacterized protein</fullName>
    </submittedName>
</protein>
<proteinExistence type="predicted"/>
<dbReference type="Proteomes" id="UP000325333">
    <property type="component" value="Unassembled WGS sequence"/>
</dbReference>
<dbReference type="AlphaFoldDB" id="A0A5B0KKM5"/>
<feature type="region of interest" description="Disordered" evidence="1">
    <location>
        <begin position="43"/>
        <end position="67"/>
    </location>
</feature>
<accession>A0A5B0KKM5</accession>
<gene>
    <name evidence="2" type="ORF">FH063_004262</name>
</gene>
<evidence type="ECO:0000313" key="2">
    <source>
        <dbReference type="EMBL" id="KAA1052485.1"/>
    </source>
</evidence>
<dbReference type="EMBL" id="VEWN01000027">
    <property type="protein sequence ID" value="KAA1052485.1"/>
    <property type="molecule type" value="Genomic_DNA"/>
</dbReference>
<reference evidence="2 3" key="1">
    <citation type="submission" date="2019-07" db="EMBL/GenBank/DDBJ databases">
        <title>Genome sequencing of the stress-tolerant strain Azospirillum brasilense Az19.</title>
        <authorList>
            <person name="Maroniche G.A."/>
            <person name="Garcia J.E."/>
            <person name="Pagnussat L."/>
            <person name="Amenta M."/>
            <person name="Creus C.M."/>
        </authorList>
    </citation>
    <scope>NUCLEOTIDE SEQUENCE [LARGE SCALE GENOMIC DNA]</scope>
    <source>
        <strain evidence="2 3">Az19</strain>
    </source>
</reference>
<evidence type="ECO:0000313" key="3">
    <source>
        <dbReference type="Proteomes" id="UP000325333"/>
    </source>
</evidence>
<organism evidence="2 3">
    <name type="scientific">Azospirillum argentinense</name>
    <dbReference type="NCBI Taxonomy" id="2970906"/>
    <lineage>
        <taxon>Bacteria</taxon>
        <taxon>Pseudomonadati</taxon>
        <taxon>Pseudomonadota</taxon>
        <taxon>Alphaproteobacteria</taxon>
        <taxon>Rhodospirillales</taxon>
        <taxon>Azospirillaceae</taxon>
        <taxon>Azospirillum</taxon>
    </lineage>
</organism>
<comment type="caution">
    <text evidence="2">The sequence shown here is derived from an EMBL/GenBank/DDBJ whole genome shotgun (WGS) entry which is preliminary data.</text>
</comment>